<evidence type="ECO:0000313" key="3">
    <source>
        <dbReference type="Proteomes" id="UP000041314"/>
    </source>
</evidence>
<evidence type="ECO:0000313" key="2">
    <source>
        <dbReference type="EMBL" id="CNT60636.1"/>
    </source>
</evidence>
<accession>A0A655BMN5</accession>
<name>A0A655BMN5_SALET</name>
<evidence type="ECO:0000256" key="1">
    <source>
        <dbReference type="SAM" id="MobiDB-lite"/>
    </source>
</evidence>
<protein>
    <submittedName>
        <fullName evidence="2">Uncharacterized protein</fullName>
    </submittedName>
</protein>
<dbReference type="AlphaFoldDB" id="A0A655BMN5"/>
<gene>
    <name evidence="2" type="ORF">ERS008198_00329</name>
</gene>
<organism evidence="2 3">
    <name type="scientific">Salmonella enterica subsp. enterica serovar Bovismorbificans</name>
    <dbReference type="NCBI Taxonomy" id="58097"/>
    <lineage>
        <taxon>Bacteria</taxon>
        <taxon>Pseudomonadati</taxon>
        <taxon>Pseudomonadota</taxon>
        <taxon>Gammaproteobacteria</taxon>
        <taxon>Enterobacterales</taxon>
        <taxon>Enterobacteriaceae</taxon>
        <taxon>Salmonella</taxon>
    </lineage>
</organism>
<feature type="region of interest" description="Disordered" evidence="1">
    <location>
        <begin position="1"/>
        <end position="22"/>
    </location>
</feature>
<sequence>MAVNASVLSMTMEPPEGRRTSRWNADSICDSIW</sequence>
<proteinExistence type="predicted"/>
<dbReference type="Proteomes" id="UP000041314">
    <property type="component" value="Unassembled WGS sequence"/>
</dbReference>
<dbReference type="EMBL" id="CQPA01000002">
    <property type="protein sequence ID" value="CNT60636.1"/>
    <property type="molecule type" value="Genomic_DNA"/>
</dbReference>
<reference evidence="2 3" key="1">
    <citation type="submission" date="2015-03" db="EMBL/GenBank/DDBJ databases">
        <authorList>
            <consortium name="Pathogen Informatics"/>
        </authorList>
    </citation>
    <scope>NUCLEOTIDE SEQUENCE [LARGE SCALE GENOMIC DNA]</scope>
    <source>
        <strain evidence="2 3">A1104</strain>
    </source>
</reference>